<dbReference type="PRINTS" id="PR00080">
    <property type="entry name" value="SDRFAMILY"/>
</dbReference>
<dbReference type="CDD" id="cd05233">
    <property type="entry name" value="SDR_c"/>
    <property type="match status" value="1"/>
</dbReference>
<evidence type="ECO:0000313" key="5">
    <source>
        <dbReference type="Proteomes" id="UP000001349"/>
    </source>
</evidence>
<dbReference type="Proteomes" id="UP000001349">
    <property type="component" value="Chromosome"/>
</dbReference>
<name>B8I795_RUMCH</name>
<evidence type="ECO:0000256" key="1">
    <source>
        <dbReference type="ARBA" id="ARBA00006484"/>
    </source>
</evidence>
<dbReference type="PANTHER" id="PTHR42879">
    <property type="entry name" value="3-OXOACYL-(ACYL-CARRIER-PROTEIN) REDUCTASE"/>
    <property type="match status" value="1"/>
</dbReference>
<keyword evidence="5" id="KW-1185">Reference proteome</keyword>
<dbReference type="InterPro" id="IPR036291">
    <property type="entry name" value="NAD(P)-bd_dom_sf"/>
</dbReference>
<dbReference type="EMBL" id="CP001348">
    <property type="protein sequence ID" value="ACL75019.1"/>
    <property type="molecule type" value="Genomic_DNA"/>
</dbReference>
<evidence type="ECO:0000313" key="4">
    <source>
        <dbReference type="EMBL" id="ACL75019.1"/>
    </source>
</evidence>
<dbReference type="InterPro" id="IPR002347">
    <property type="entry name" value="SDR_fam"/>
</dbReference>
<proteinExistence type="inferred from homology"/>
<sequence>MKTAILTGASRGIGLAIVKRLILMGYKVYGIARSFENTEYSNNNFIPINCDILNTNELQRIIKQIESEETEINLLVNNAGVGFFGPHEQLKINDIQTMIRTNLEAPLILCKLLLRALKKSNGTIISISSVTAKKISTHGCSYASSKAGLSHFSASLFEEVRKYGVKVTVIHPDITSSNFYDKLDFTYDSESDTVLMEEQTADAVEYILGCSENMVVNDITLRPQKNRIRRKPPAGD</sequence>
<keyword evidence="2" id="KW-0443">Lipid metabolism</keyword>
<accession>B8I795</accession>
<keyword evidence="2" id="KW-0753">Steroid metabolism</keyword>
<evidence type="ECO:0000256" key="2">
    <source>
        <dbReference type="ARBA" id="ARBA00023221"/>
    </source>
</evidence>
<organism evidence="4 5">
    <name type="scientific">Ruminiclostridium cellulolyticum (strain ATCC 35319 / DSM 5812 / JCM 6584 / H10)</name>
    <name type="common">Clostridium cellulolyticum</name>
    <dbReference type="NCBI Taxonomy" id="394503"/>
    <lineage>
        <taxon>Bacteria</taxon>
        <taxon>Bacillati</taxon>
        <taxon>Bacillota</taxon>
        <taxon>Clostridia</taxon>
        <taxon>Eubacteriales</taxon>
        <taxon>Oscillospiraceae</taxon>
        <taxon>Ruminiclostridium</taxon>
    </lineage>
</organism>
<dbReference type="RefSeq" id="WP_015924188.1">
    <property type="nucleotide sequence ID" value="NC_011898.1"/>
</dbReference>
<dbReference type="AlphaFoldDB" id="B8I795"/>
<reference evidence="4 5" key="1">
    <citation type="submission" date="2009-01" db="EMBL/GenBank/DDBJ databases">
        <title>Complete sequence of Clostridium cellulolyticum H10.</title>
        <authorList>
            <consortium name="US DOE Joint Genome Institute"/>
            <person name="Lucas S."/>
            <person name="Copeland A."/>
            <person name="Lapidus A."/>
            <person name="Glavina del Rio T."/>
            <person name="Dalin E."/>
            <person name="Tice H."/>
            <person name="Bruce D."/>
            <person name="Goodwin L."/>
            <person name="Pitluck S."/>
            <person name="Chertkov O."/>
            <person name="Saunders E."/>
            <person name="Brettin T."/>
            <person name="Detter J.C."/>
            <person name="Han C."/>
            <person name="Larimer F."/>
            <person name="Land M."/>
            <person name="Hauser L."/>
            <person name="Kyrpides N."/>
            <person name="Ivanova N."/>
            <person name="Zhou J."/>
            <person name="Richardson P."/>
        </authorList>
    </citation>
    <scope>NUCLEOTIDE SEQUENCE [LARGE SCALE GENOMIC DNA]</scope>
    <source>
        <strain evidence="5">ATCC 35319 / DSM 5812 / JCM 6584 / H10</strain>
    </source>
</reference>
<dbReference type="Pfam" id="PF00106">
    <property type="entry name" value="adh_short"/>
    <property type="match status" value="1"/>
</dbReference>
<dbReference type="HOGENOM" id="CLU_010194_2_10_9"/>
<dbReference type="PRINTS" id="PR00081">
    <property type="entry name" value="GDHRDH"/>
</dbReference>
<dbReference type="KEGG" id="cce:Ccel_0638"/>
<gene>
    <name evidence="4" type="ordered locus">Ccel_0638</name>
</gene>
<dbReference type="OrthoDB" id="9808814at2"/>
<dbReference type="eggNOG" id="COG0300">
    <property type="taxonomic scope" value="Bacteria"/>
</dbReference>
<comment type="similarity">
    <text evidence="1 3">Belongs to the short-chain dehydrogenases/reductases (SDR) family.</text>
</comment>
<protein>
    <submittedName>
        <fullName evidence="4">Short-chain dehydrogenase/reductase SDR</fullName>
    </submittedName>
</protein>
<dbReference type="InterPro" id="IPR050259">
    <property type="entry name" value="SDR"/>
</dbReference>
<evidence type="ECO:0000256" key="3">
    <source>
        <dbReference type="RuleBase" id="RU000363"/>
    </source>
</evidence>
<dbReference type="GO" id="GO:0008202">
    <property type="term" value="P:steroid metabolic process"/>
    <property type="evidence" value="ECO:0007669"/>
    <property type="project" value="UniProtKB-KW"/>
</dbReference>
<dbReference type="PANTHER" id="PTHR42879:SF2">
    <property type="entry name" value="3-OXOACYL-[ACYL-CARRIER-PROTEIN] REDUCTASE FABG"/>
    <property type="match status" value="1"/>
</dbReference>
<dbReference type="STRING" id="394503.Ccel_0638"/>
<dbReference type="Gene3D" id="3.40.50.720">
    <property type="entry name" value="NAD(P)-binding Rossmann-like Domain"/>
    <property type="match status" value="1"/>
</dbReference>
<dbReference type="SUPFAM" id="SSF51735">
    <property type="entry name" value="NAD(P)-binding Rossmann-fold domains"/>
    <property type="match status" value="1"/>
</dbReference>